<organism evidence="7 8">
    <name type="scientific">Pigmentiphaga humi</name>
    <dbReference type="NCBI Taxonomy" id="2478468"/>
    <lineage>
        <taxon>Bacteria</taxon>
        <taxon>Pseudomonadati</taxon>
        <taxon>Pseudomonadota</taxon>
        <taxon>Betaproteobacteria</taxon>
        <taxon>Burkholderiales</taxon>
        <taxon>Alcaligenaceae</taxon>
        <taxon>Pigmentiphaga</taxon>
    </lineage>
</organism>
<evidence type="ECO:0000256" key="5">
    <source>
        <dbReference type="HAMAP-Rule" id="MF_00679"/>
    </source>
</evidence>
<dbReference type="SUPFAM" id="SSF53067">
    <property type="entry name" value="Actin-like ATPase domain"/>
    <property type="match status" value="2"/>
</dbReference>
<dbReference type="CDD" id="cd10236">
    <property type="entry name" value="ASKHA_NBD_HSP70_HscA"/>
    <property type="match status" value="1"/>
</dbReference>
<dbReference type="Gene3D" id="3.90.640.10">
    <property type="entry name" value="Actin, Chain A, domain 4"/>
    <property type="match status" value="1"/>
</dbReference>
<dbReference type="PROSITE" id="PS01036">
    <property type="entry name" value="HSP70_3"/>
    <property type="match status" value="1"/>
</dbReference>
<dbReference type="GO" id="GO:0005524">
    <property type="term" value="F:ATP binding"/>
    <property type="evidence" value="ECO:0007669"/>
    <property type="project" value="UniProtKB-KW"/>
</dbReference>
<protein>
    <recommendedName>
        <fullName evidence="5">Chaperone protein HscA homolog</fullName>
    </recommendedName>
</protein>
<dbReference type="Gene3D" id="2.60.34.10">
    <property type="entry name" value="Substrate Binding Domain Of DNAk, Chain A, domain 1"/>
    <property type="match status" value="1"/>
</dbReference>
<dbReference type="HAMAP" id="MF_00679">
    <property type="entry name" value="HscA"/>
    <property type="match status" value="1"/>
</dbReference>
<dbReference type="OrthoDB" id="9766019at2"/>
<dbReference type="InterPro" id="IPR010236">
    <property type="entry name" value="ISC_FeS_clus_asmbl_HscA"/>
</dbReference>
<dbReference type="PRINTS" id="PR00301">
    <property type="entry name" value="HEATSHOCK70"/>
</dbReference>
<reference evidence="7 8" key="1">
    <citation type="submission" date="2018-10" db="EMBL/GenBank/DDBJ databases">
        <authorList>
            <person name="Criscuolo A."/>
        </authorList>
    </citation>
    <scope>NUCLEOTIDE SEQUENCE [LARGE SCALE GENOMIC DNA]</scope>
    <source>
        <strain evidence="7">DnA1</strain>
    </source>
</reference>
<dbReference type="RefSeq" id="WP_124079843.1">
    <property type="nucleotide sequence ID" value="NZ_UWPJ01000018.1"/>
</dbReference>
<keyword evidence="3 5" id="KW-0067">ATP-binding</keyword>
<dbReference type="NCBIfam" id="TIGR01991">
    <property type="entry name" value="HscA"/>
    <property type="match status" value="1"/>
</dbReference>
<dbReference type="PROSITE" id="PS00297">
    <property type="entry name" value="HSP70_1"/>
    <property type="match status" value="1"/>
</dbReference>
<evidence type="ECO:0000256" key="2">
    <source>
        <dbReference type="ARBA" id="ARBA00022741"/>
    </source>
</evidence>
<evidence type="ECO:0000256" key="3">
    <source>
        <dbReference type="ARBA" id="ARBA00022840"/>
    </source>
</evidence>
<evidence type="ECO:0000256" key="6">
    <source>
        <dbReference type="RuleBase" id="RU003322"/>
    </source>
</evidence>
<dbReference type="InterPro" id="IPR029048">
    <property type="entry name" value="HSP70_C_sf"/>
</dbReference>
<comment type="function">
    <text evidence="5">Chaperone involved in the maturation of iron-sulfur cluster-containing proteins. Has a low intrinsic ATPase activity which is markedly stimulated by HscB.</text>
</comment>
<evidence type="ECO:0000256" key="1">
    <source>
        <dbReference type="ARBA" id="ARBA00007381"/>
    </source>
</evidence>
<proteinExistence type="inferred from homology"/>
<dbReference type="InterPro" id="IPR029047">
    <property type="entry name" value="HSP70_peptide-bd_sf"/>
</dbReference>
<dbReference type="GO" id="GO:0140662">
    <property type="term" value="F:ATP-dependent protein folding chaperone"/>
    <property type="evidence" value="ECO:0007669"/>
    <property type="project" value="InterPro"/>
</dbReference>
<evidence type="ECO:0000256" key="4">
    <source>
        <dbReference type="ARBA" id="ARBA00023186"/>
    </source>
</evidence>
<dbReference type="SUPFAM" id="SSF100920">
    <property type="entry name" value="Heat shock protein 70kD (HSP70), peptide-binding domain"/>
    <property type="match status" value="1"/>
</dbReference>
<gene>
    <name evidence="5 7" type="primary">hscA</name>
    <name evidence="7" type="ORF">PIGHUM_02402</name>
</gene>
<dbReference type="Gene3D" id="1.20.1270.10">
    <property type="match status" value="1"/>
</dbReference>
<dbReference type="InterPro" id="IPR013126">
    <property type="entry name" value="Hsp_70_fam"/>
</dbReference>
<dbReference type="FunFam" id="3.30.420.40:FF:000046">
    <property type="entry name" value="Chaperone protein HscA"/>
    <property type="match status" value="1"/>
</dbReference>
<name>A0A3P4B2Q2_9BURK</name>
<dbReference type="GO" id="GO:0051082">
    <property type="term" value="F:unfolded protein binding"/>
    <property type="evidence" value="ECO:0007669"/>
    <property type="project" value="InterPro"/>
</dbReference>
<evidence type="ECO:0000313" key="8">
    <source>
        <dbReference type="Proteomes" id="UP000277294"/>
    </source>
</evidence>
<dbReference type="Pfam" id="PF00012">
    <property type="entry name" value="HSP70"/>
    <property type="match status" value="1"/>
</dbReference>
<dbReference type="PROSITE" id="PS00329">
    <property type="entry name" value="HSP70_2"/>
    <property type="match status" value="1"/>
</dbReference>
<keyword evidence="2 5" id="KW-0547">Nucleotide-binding</keyword>
<dbReference type="InterPro" id="IPR043129">
    <property type="entry name" value="ATPase_NBD"/>
</dbReference>
<accession>A0A3P4B2Q2</accession>
<evidence type="ECO:0000313" key="7">
    <source>
        <dbReference type="EMBL" id="VCU70332.1"/>
    </source>
</evidence>
<sequence>MALLQIAEPGMSEAPHQRRLAVGIDLGTTNSLVASVRSGVAEVLRDGEGRALLPSAVRYLPGGDVQIGRKALAAQALDPHNTLVSVKRFMGRGLADAEKLHVPYRFVDAPGMVRVQTVQGDKTPVEVSAQILAKLRQLAEDALGDDLVGAVITVPAYFDDAQRQATKDAARLAGLNVLRLLNEPTAAAIAYGLDNAAEGIYAVYDLGGGTFDISILRLSKGVFEVIATGGDTALGGDDFDGAIVDAWMAGHGLSGLKAEDQRVLLVAARTVREALSEADAAEQAATLSGGQALALRLTREQFETLARPLVARTLASARRALRDAHLAADEVKGVVMVGGATRMPIVRRMVGELFGTEPLINLDPDQVVALGAAMQANLLAGNRSADDQWLLLDVIPLSLGLETMGGLVERVIARNSTIPVARAQEFTTFKDGQTAMAIHVVQGERELVSDCRSLARFELRGIPPMVAGAARIRVTFQVDADGLLNVTAREQSSGVEASISVKPSYGLSDDEVAAMLADGMQSADVDMKMRALREQQVEARRLVESVEAALQADADLLEADVLAAIRAELERTAAASAGGDADQIRRQIEALAQATEDFAAKRMDRSIRHVLAGRRVDEIA</sequence>
<dbReference type="EMBL" id="UWPJ01000018">
    <property type="protein sequence ID" value="VCU70332.1"/>
    <property type="molecule type" value="Genomic_DNA"/>
</dbReference>
<dbReference type="GO" id="GO:0016226">
    <property type="term" value="P:iron-sulfur cluster assembly"/>
    <property type="evidence" value="ECO:0007669"/>
    <property type="project" value="InterPro"/>
</dbReference>
<dbReference type="FunFam" id="2.60.34.10:FF:000005">
    <property type="entry name" value="Chaperone protein HscA homolog"/>
    <property type="match status" value="1"/>
</dbReference>
<keyword evidence="4 5" id="KW-0143">Chaperone</keyword>
<dbReference type="InterPro" id="IPR018181">
    <property type="entry name" value="Heat_shock_70_CS"/>
</dbReference>
<keyword evidence="8" id="KW-1185">Reference proteome</keyword>
<dbReference type="Proteomes" id="UP000277294">
    <property type="component" value="Unassembled WGS sequence"/>
</dbReference>
<dbReference type="NCBIfam" id="NF003520">
    <property type="entry name" value="PRK05183.1"/>
    <property type="match status" value="1"/>
</dbReference>
<dbReference type="InterPro" id="IPR042039">
    <property type="entry name" value="HscA_NBD"/>
</dbReference>
<comment type="similarity">
    <text evidence="1 5 6">Belongs to the heat shock protein 70 family.</text>
</comment>
<dbReference type="PANTHER" id="PTHR19375">
    <property type="entry name" value="HEAT SHOCK PROTEIN 70KDA"/>
    <property type="match status" value="1"/>
</dbReference>
<dbReference type="GO" id="GO:0016887">
    <property type="term" value="F:ATP hydrolysis activity"/>
    <property type="evidence" value="ECO:0007669"/>
    <property type="project" value="UniProtKB-UniRule"/>
</dbReference>
<dbReference type="Gene3D" id="3.30.420.40">
    <property type="match status" value="2"/>
</dbReference>
<dbReference type="SUPFAM" id="SSF100934">
    <property type="entry name" value="Heat shock protein 70kD (HSP70), C-terminal subdomain"/>
    <property type="match status" value="1"/>
</dbReference>
<dbReference type="AlphaFoldDB" id="A0A3P4B2Q2"/>